<evidence type="ECO:0000259" key="3">
    <source>
        <dbReference type="PROSITE" id="PS51387"/>
    </source>
</evidence>
<reference evidence="4 5" key="1">
    <citation type="submission" date="2021-03" db="EMBL/GenBank/DDBJ databases">
        <title>Genomic Encyclopedia of Type Strains, Phase IV (KMG-IV): sequencing the most valuable type-strain genomes for metagenomic binning, comparative biology and taxonomic classification.</title>
        <authorList>
            <person name="Goeker M."/>
        </authorList>
    </citation>
    <scope>NUCLEOTIDE SEQUENCE [LARGE SCALE GENOMIC DNA]</scope>
    <source>
        <strain evidence="4 5">DSM 24004</strain>
    </source>
</reference>
<accession>A0ABS4GEB1</accession>
<dbReference type="Proteomes" id="UP001519342">
    <property type="component" value="Unassembled WGS sequence"/>
</dbReference>
<keyword evidence="5" id="KW-1185">Reference proteome</keyword>
<keyword evidence="1" id="KW-0285">Flavoprotein</keyword>
<dbReference type="InterPro" id="IPR016169">
    <property type="entry name" value="FAD-bd_PCMH_sub2"/>
</dbReference>
<name>A0ABS4GEB1_9FIRM</name>
<comment type="caution">
    <text evidence="4">The sequence shown here is derived from an EMBL/GenBank/DDBJ whole genome shotgun (WGS) entry which is preliminary data.</text>
</comment>
<dbReference type="SUPFAM" id="SSF55447">
    <property type="entry name" value="CO dehydrogenase flavoprotein C-terminal domain-like"/>
    <property type="match status" value="1"/>
</dbReference>
<evidence type="ECO:0000256" key="2">
    <source>
        <dbReference type="ARBA" id="ARBA00023002"/>
    </source>
</evidence>
<protein>
    <submittedName>
        <fullName evidence="4">CO/xanthine dehydrogenase FAD-binding subunit</fullName>
    </submittedName>
</protein>
<dbReference type="Gene3D" id="3.30.465.10">
    <property type="match status" value="1"/>
</dbReference>
<dbReference type="Pfam" id="PF00941">
    <property type="entry name" value="FAD_binding_5"/>
    <property type="match status" value="1"/>
</dbReference>
<feature type="domain" description="FAD-binding PCMH-type" evidence="3">
    <location>
        <begin position="1"/>
        <end position="213"/>
    </location>
</feature>
<evidence type="ECO:0000256" key="1">
    <source>
        <dbReference type="ARBA" id="ARBA00022630"/>
    </source>
</evidence>
<dbReference type="EMBL" id="JAGGKS010000005">
    <property type="protein sequence ID" value="MBP1925989.1"/>
    <property type="molecule type" value="Genomic_DNA"/>
</dbReference>
<dbReference type="InterPro" id="IPR016166">
    <property type="entry name" value="FAD-bd_PCMH"/>
</dbReference>
<dbReference type="PANTHER" id="PTHR42659">
    <property type="entry name" value="XANTHINE DEHYDROGENASE SUBUNIT C-RELATED"/>
    <property type="match status" value="1"/>
</dbReference>
<dbReference type="InterPro" id="IPR002346">
    <property type="entry name" value="Mopterin_DH_FAD-bd"/>
</dbReference>
<gene>
    <name evidence="4" type="ORF">J2Z76_001853</name>
</gene>
<proteinExistence type="predicted"/>
<organism evidence="4 5">
    <name type="scientific">Sedimentibacter acidaminivorans</name>
    <dbReference type="NCBI Taxonomy" id="913099"/>
    <lineage>
        <taxon>Bacteria</taxon>
        <taxon>Bacillati</taxon>
        <taxon>Bacillota</taxon>
        <taxon>Tissierellia</taxon>
        <taxon>Sedimentibacter</taxon>
    </lineage>
</organism>
<dbReference type="InterPro" id="IPR036318">
    <property type="entry name" value="FAD-bd_PCMH-like_sf"/>
</dbReference>
<dbReference type="InterPro" id="IPR051312">
    <property type="entry name" value="Diverse_Substr_Oxidored"/>
</dbReference>
<keyword evidence="2" id="KW-0560">Oxidoreductase</keyword>
<dbReference type="PANTHER" id="PTHR42659:SF9">
    <property type="entry name" value="XANTHINE DEHYDROGENASE FAD-BINDING SUBUNIT XDHB-RELATED"/>
    <property type="match status" value="1"/>
</dbReference>
<dbReference type="InterPro" id="IPR036683">
    <property type="entry name" value="CO_DH_flav_C_dom_sf"/>
</dbReference>
<dbReference type="SUPFAM" id="SSF56176">
    <property type="entry name" value="FAD-binding/transporter-associated domain-like"/>
    <property type="match status" value="1"/>
</dbReference>
<evidence type="ECO:0000313" key="4">
    <source>
        <dbReference type="EMBL" id="MBP1925989.1"/>
    </source>
</evidence>
<sequence length="264" mass="29639">MFTIDKYIVADNLQQAYELNQNRRNVIIGGMLWLKMGRKKIGTAIDLSSLGLNNIEEDEDNFKIGCMCTLRDIELHRGLNDCYPNLISKSVEHIVGVQLRNMATIGGSIYSRFGFSDVLTAFLSLDSYVELYKGGIVSMEEYAQMPLDNDILIRIVIKKDSRKTCYNSYRTSSSDLPVLTCSVSNIDNTWNVVLGARPQKPVITKINANSNPTDEEFNQIISQAINNSSFGTNYRGSKEYREILAHALIKRNLEAIISGGNYAN</sequence>
<dbReference type="PROSITE" id="PS51387">
    <property type="entry name" value="FAD_PCMH"/>
    <property type="match status" value="1"/>
</dbReference>
<evidence type="ECO:0000313" key="5">
    <source>
        <dbReference type="Proteomes" id="UP001519342"/>
    </source>
</evidence>
<dbReference type="RefSeq" id="WP_209511730.1">
    <property type="nucleotide sequence ID" value="NZ_JAGGKS010000005.1"/>
</dbReference>